<feature type="domain" description="PDZ" evidence="2">
    <location>
        <begin position="223"/>
        <end position="287"/>
    </location>
</feature>
<dbReference type="PANTHER" id="PTHR45872:SF1">
    <property type="entry name" value="RHO GUANINE NUCLEOTIDE EXCHANGE FACTOR 11"/>
    <property type="match status" value="1"/>
</dbReference>
<dbReference type="Gene3D" id="2.30.42.10">
    <property type="match status" value="1"/>
</dbReference>
<reference evidence="3" key="1">
    <citation type="submission" date="2023-07" db="EMBL/GenBank/DDBJ databases">
        <authorList>
            <person name="Stuckert A."/>
        </authorList>
    </citation>
    <scope>NUCLEOTIDE SEQUENCE</scope>
</reference>
<dbReference type="SUPFAM" id="SSF50156">
    <property type="entry name" value="PDZ domain-like"/>
    <property type="match status" value="1"/>
</dbReference>
<dbReference type="Pfam" id="PF00595">
    <property type="entry name" value="PDZ"/>
    <property type="match status" value="1"/>
</dbReference>
<evidence type="ECO:0000313" key="3">
    <source>
        <dbReference type="EMBL" id="CAJ0951662.1"/>
    </source>
</evidence>
<dbReference type="CDD" id="cd23069">
    <property type="entry name" value="PDZ_ARHGEF11-12-like"/>
    <property type="match status" value="1"/>
</dbReference>
<feature type="compositionally biased region" description="Low complexity" evidence="1">
    <location>
        <begin position="303"/>
        <end position="322"/>
    </location>
</feature>
<feature type="region of interest" description="Disordered" evidence="1">
    <location>
        <begin position="301"/>
        <end position="349"/>
    </location>
</feature>
<name>A0ABN9LWJ7_9NEOB</name>
<comment type="caution">
    <text evidence="3">The sequence shown here is derived from an EMBL/GenBank/DDBJ whole genome shotgun (WGS) entry which is preliminary data.</text>
</comment>
<protein>
    <recommendedName>
        <fullName evidence="2">PDZ domain-containing protein</fullName>
    </recommendedName>
</protein>
<evidence type="ECO:0000313" key="4">
    <source>
        <dbReference type="Proteomes" id="UP001176940"/>
    </source>
</evidence>
<proteinExistence type="predicted"/>
<dbReference type="PANTHER" id="PTHR45872">
    <property type="entry name" value="RHO GUANINE NUCLEOTIDE EXCHANGE FACTOR 2, ISOFORM D"/>
    <property type="match status" value="1"/>
</dbReference>
<organism evidence="3 4">
    <name type="scientific">Ranitomeya imitator</name>
    <name type="common">mimic poison frog</name>
    <dbReference type="NCBI Taxonomy" id="111125"/>
    <lineage>
        <taxon>Eukaryota</taxon>
        <taxon>Metazoa</taxon>
        <taxon>Chordata</taxon>
        <taxon>Craniata</taxon>
        <taxon>Vertebrata</taxon>
        <taxon>Euteleostomi</taxon>
        <taxon>Amphibia</taxon>
        <taxon>Batrachia</taxon>
        <taxon>Anura</taxon>
        <taxon>Neobatrachia</taxon>
        <taxon>Hyloidea</taxon>
        <taxon>Dendrobatidae</taxon>
        <taxon>Dendrobatinae</taxon>
        <taxon>Ranitomeya</taxon>
    </lineage>
</organism>
<evidence type="ECO:0000259" key="2">
    <source>
        <dbReference type="PROSITE" id="PS50106"/>
    </source>
</evidence>
<dbReference type="Pfam" id="PF09128">
    <property type="entry name" value="RGS-like"/>
    <property type="match status" value="1"/>
</dbReference>
<dbReference type="InterPro" id="IPR001478">
    <property type="entry name" value="PDZ"/>
</dbReference>
<dbReference type="InterPro" id="IPR044926">
    <property type="entry name" value="RGS_subdomain_2"/>
</dbReference>
<dbReference type="SMART" id="SM00228">
    <property type="entry name" value="PDZ"/>
    <property type="match status" value="1"/>
</dbReference>
<dbReference type="EMBL" id="CAUEEQ010033621">
    <property type="protein sequence ID" value="CAJ0951662.1"/>
    <property type="molecule type" value="Genomic_DNA"/>
</dbReference>
<dbReference type="Proteomes" id="UP001176940">
    <property type="component" value="Unassembled WGS sequence"/>
</dbReference>
<dbReference type="Gene3D" id="1.10.167.10">
    <property type="entry name" value="Regulator of G-protein Signalling 4, domain 2"/>
    <property type="match status" value="1"/>
</dbReference>
<dbReference type="InterPro" id="IPR015212">
    <property type="entry name" value="RGS-like_dom"/>
</dbReference>
<keyword evidence="4" id="KW-1185">Reference proteome</keyword>
<feature type="compositionally biased region" description="Pro residues" evidence="1">
    <location>
        <begin position="323"/>
        <end position="334"/>
    </location>
</feature>
<accession>A0ABN9LWJ7</accession>
<dbReference type="SUPFAM" id="SSF48097">
    <property type="entry name" value="Regulator of G-protein signaling, RGS"/>
    <property type="match status" value="1"/>
</dbReference>
<gene>
    <name evidence="3" type="ORF">RIMI_LOCUS13546719</name>
</gene>
<dbReference type="PROSITE" id="PS50106">
    <property type="entry name" value="PDZ"/>
    <property type="match status" value="1"/>
</dbReference>
<evidence type="ECO:0000256" key="1">
    <source>
        <dbReference type="SAM" id="MobiDB-lite"/>
    </source>
</evidence>
<dbReference type="InterPro" id="IPR036034">
    <property type="entry name" value="PDZ_sf"/>
</dbReference>
<sequence>MWEETGEPGGNPNANTERTYKLFADVVLGYRHTIRFTYDHDQRYDLAVIVGPLQSASRTVTAGRNVKVKAQPLCSAFTLRPAVTVLEADGKGPDGHQNFNACNQGKHRDLFPSMFYFRVIWGHKSAEKRYKMAGTRVKKTLKCGSLSLHLKRSRASETSLTQGSENGGWIWLSFWDKDNRLRYGATLLSSLSSVSDGASERRSPGHQRQTTDYGESTGLVQRCVVVQRDQNGFGFTVSGDRIVLVQSVRPGGAAMRAGVQEGDRIVKVNGTLVANSSHIDVVKLIKSGTYVALTLLGSPPPSSTMSGLDLSSSAASPRNLSSPVPPPPPLPPPQRITGPKPLQDPEVQKHATQILHKMLKQEETELQALCEVYNRTPNPSLQEQIEGARRRVHQLQLKIRQETAGPADSNQGKHRVTKRGPALSYPMFTLVTSEDIAGSAGLDGQRDGQRDGGGLRAILCPGLFYGVKDILRSYSDCSSVGYKVVEGRLSMDSQDCDSGLDSGTERIPSISEYSVNRNSILSDFGLDSSYTSPVISTKIFQHRRQGSDSALIQEQVDSARSTIIGPEEEYDHDYEISESDGLFQDLDKLKSRPAHMGVFLRYIFSQADPNPLALGLLYDEPNYVDQAEKTLLALSQGQEAAELYCQKFRKWSVLTKWNNDALAAIFRKGLSESVKDVMVGFPTPSGLSDSMSLAIQIDRRLQERRTVRAVPLFSEQTPEPMQCDRILSKTER</sequence>
<dbReference type="InterPro" id="IPR036305">
    <property type="entry name" value="RGS_sf"/>
</dbReference>